<evidence type="ECO:0000313" key="2">
    <source>
        <dbReference type="WBParaSite" id="nRc.2.0.1.t29299-RA"/>
    </source>
</evidence>
<evidence type="ECO:0000313" key="1">
    <source>
        <dbReference type="Proteomes" id="UP000887565"/>
    </source>
</evidence>
<dbReference type="WBParaSite" id="nRc.2.0.1.t29299-RA">
    <property type="protein sequence ID" value="nRc.2.0.1.t29299-RA"/>
    <property type="gene ID" value="nRc.2.0.1.g29299"/>
</dbReference>
<name>A0A915JTB2_ROMCU</name>
<dbReference type="AlphaFoldDB" id="A0A915JTB2"/>
<dbReference type="Proteomes" id="UP000887565">
    <property type="component" value="Unplaced"/>
</dbReference>
<protein>
    <submittedName>
        <fullName evidence="2">Uncharacterized protein</fullName>
    </submittedName>
</protein>
<organism evidence="1 2">
    <name type="scientific">Romanomermis culicivorax</name>
    <name type="common">Nematode worm</name>
    <dbReference type="NCBI Taxonomy" id="13658"/>
    <lineage>
        <taxon>Eukaryota</taxon>
        <taxon>Metazoa</taxon>
        <taxon>Ecdysozoa</taxon>
        <taxon>Nematoda</taxon>
        <taxon>Enoplea</taxon>
        <taxon>Dorylaimia</taxon>
        <taxon>Mermithida</taxon>
        <taxon>Mermithoidea</taxon>
        <taxon>Mermithidae</taxon>
        <taxon>Romanomermis</taxon>
    </lineage>
</organism>
<reference evidence="2" key="1">
    <citation type="submission" date="2022-11" db="UniProtKB">
        <authorList>
            <consortium name="WormBaseParasite"/>
        </authorList>
    </citation>
    <scope>IDENTIFICATION</scope>
</reference>
<accession>A0A915JTB2</accession>
<keyword evidence="1" id="KW-1185">Reference proteome</keyword>
<proteinExistence type="predicted"/>
<sequence length="55" mass="6463">MIWRDSKTSVNVNVKIMIDQSSNLKFSMICRRIKDFFLFYGAQNVCVEPTVQNVF</sequence>